<dbReference type="Pfam" id="PF14291">
    <property type="entry name" value="DUF4371"/>
    <property type="match status" value="1"/>
</dbReference>
<dbReference type="AlphaFoldDB" id="A0A6G0STV0"/>
<accession>A0A6G0STV0</accession>
<dbReference type="OrthoDB" id="6628121at2759"/>
<dbReference type="InterPro" id="IPR025398">
    <property type="entry name" value="DUF4371"/>
</dbReference>
<name>A0A6G0STV0_APHGL</name>
<dbReference type="PANTHER" id="PTHR45749">
    <property type="match status" value="1"/>
</dbReference>
<feature type="domain" description="DUF4371" evidence="1">
    <location>
        <begin position="217"/>
        <end position="322"/>
    </location>
</feature>
<evidence type="ECO:0000313" key="3">
    <source>
        <dbReference type="Proteomes" id="UP000475862"/>
    </source>
</evidence>
<evidence type="ECO:0000259" key="1">
    <source>
        <dbReference type="Pfam" id="PF14291"/>
    </source>
</evidence>
<organism evidence="2 3">
    <name type="scientific">Aphis glycines</name>
    <name type="common">Soybean aphid</name>
    <dbReference type="NCBI Taxonomy" id="307491"/>
    <lineage>
        <taxon>Eukaryota</taxon>
        <taxon>Metazoa</taxon>
        <taxon>Ecdysozoa</taxon>
        <taxon>Arthropoda</taxon>
        <taxon>Hexapoda</taxon>
        <taxon>Insecta</taxon>
        <taxon>Pterygota</taxon>
        <taxon>Neoptera</taxon>
        <taxon>Paraneoptera</taxon>
        <taxon>Hemiptera</taxon>
        <taxon>Sternorrhyncha</taxon>
        <taxon>Aphidomorpha</taxon>
        <taxon>Aphidoidea</taxon>
        <taxon>Aphididae</taxon>
        <taxon>Aphidini</taxon>
        <taxon>Aphis</taxon>
        <taxon>Aphis</taxon>
    </lineage>
</organism>
<dbReference type="SUPFAM" id="SSF53098">
    <property type="entry name" value="Ribonuclease H-like"/>
    <property type="match status" value="1"/>
</dbReference>
<protein>
    <recommendedName>
        <fullName evidence="1">DUF4371 domain-containing protein</fullName>
    </recommendedName>
</protein>
<sequence length="636" mass="73392">MCLIWVPLYIIQGLPRYPQVPVGHLHLHPLLPTHCVICAIPCVNYMTIIFYRVDDYTKYAILNRSNIPDKDFVYPFSTHYKKGKNEKRFLKKNHFENYCWLERGTEQLKRLIAEPLNQYSKLLGKQGYLEVHQNNLYHKNCVQFAFDFKKNYLNPKNIVIKMIDTQRMKEIKENRERLVPIIKSILFLGRQNIALRGHRDDGQLLSPIMSSDFSSNTKSITNQVNFRELLKFRIDAGDKNLEHHLMSTFKNATYISYPIQNNLIQCIGKEISTFITNEIKEAKYYSIMFDETTDVSVISQMSFSVRYLKSGKVFERFISFVNCHKKIYGDDNDNDDDDDPNLENISKQIEPKLSGELLGTTVINILHELKLDLNNCIGISTDGCATMISTIKGAVQHVQKSAKYAVYSPCHNHALNLSISKSSTNNVVSLCETRWVERHDSVLQFKNSLPKIIDALTEMTNWDDLSSSSKAKTLLCSISELVTIFIPLLDCVIYDLEKRFYGQENQTIKLLTNLVPNNLIKWSETNSSSIIIEHIKNKYSFFQEVNNDLLNSEFELWIQKWKKSELKGDILPKHVFDALDACCEIIFPTIKSLLCILATLPISTASAERSFSTLRRWDGVCPTMQHVVVLLWSMNC</sequence>
<dbReference type="PANTHER" id="PTHR45749:SF21">
    <property type="entry name" value="DUF4371 DOMAIN-CONTAINING PROTEIN"/>
    <property type="match status" value="1"/>
</dbReference>
<evidence type="ECO:0000313" key="2">
    <source>
        <dbReference type="EMBL" id="KAE9521820.1"/>
    </source>
</evidence>
<reference evidence="2 3" key="1">
    <citation type="submission" date="2019-08" db="EMBL/GenBank/DDBJ databases">
        <title>The genome of the soybean aphid Biotype 1, its phylome, world population structure and adaptation to the North American continent.</title>
        <authorList>
            <person name="Giordano R."/>
            <person name="Donthu R.K."/>
            <person name="Hernandez A.G."/>
            <person name="Wright C.L."/>
            <person name="Zimin A.V."/>
        </authorList>
    </citation>
    <scope>NUCLEOTIDE SEQUENCE [LARGE SCALE GENOMIC DNA]</scope>
    <source>
        <tissue evidence="2">Whole aphids</tissue>
    </source>
</reference>
<dbReference type="InterPro" id="IPR012337">
    <property type="entry name" value="RNaseH-like_sf"/>
</dbReference>
<proteinExistence type="predicted"/>
<comment type="caution">
    <text evidence="2">The sequence shown here is derived from an EMBL/GenBank/DDBJ whole genome shotgun (WGS) entry which is preliminary data.</text>
</comment>
<keyword evidence="3" id="KW-1185">Reference proteome</keyword>
<dbReference type="Proteomes" id="UP000475862">
    <property type="component" value="Unassembled WGS sequence"/>
</dbReference>
<dbReference type="EMBL" id="VYZN01001977">
    <property type="protein sequence ID" value="KAE9521820.1"/>
    <property type="molecule type" value="Genomic_DNA"/>
</dbReference>
<gene>
    <name evidence="2" type="ORF">AGLY_017791</name>
</gene>